<keyword evidence="3" id="KW-1185">Reference proteome</keyword>
<feature type="region of interest" description="Disordered" evidence="1">
    <location>
        <begin position="1"/>
        <end position="27"/>
    </location>
</feature>
<reference evidence="2" key="1">
    <citation type="journal article" date="2023" name="Plant J.">
        <title>Genome sequences and population genomics provide insights into the demographic history, inbreeding, and mutation load of two 'living fossil' tree species of Dipteronia.</title>
        <authorList>
            <person name="Feng Y."/>
            <person name="Comes H.P."/>
            <person name="Chen J."/>
            <person name="Zhu S."/>
            <person name="Lu R."/>
            <person name="Zhang X."/>
            <person name="Li P."/>
            <person name="Qiu J."/>
            <person name="Olsen K.M."/>
            <person name="Qiu Y."/>
        </authorList>
    </citation>
    <scope>NUCLEOTIDE SEQUENCE</scope>
    <source>
        <strain evidence="2">NBL</strain>
    </source>
</reference>
<evidence type="ECO:0000256" key="1">
    <source>
        <dbReference type="SAM" id="MobiDB-lite"/>
    </source>
</evidence>
<accession>A0AAE0E1R6</accession>
<organism evidence="2 3">
    <name type="scientific">Dipteronia sinensis</name>
    <dbReference type="NCBI Taxonomy" id="43782"/>
    <lineage>
        <taxon>Eukaryota</taxon>
        <taxon>Viridiplantae</taxon>
        <taxon>Streptophyta</taxon>
        <taxon>Embryophyta</taxon>
        <taxon>Tracheophyta</taxon>
        <taxon>Spermatophyta</taxon>
        <taxon>Magnoliopsida</taxon>
        <taxon>eudicotyledons</taxon>
        <taxon>Gunneridae</taxon>
        <taxon>Pentapetalae</taxon>
        <taxon>rosids</taxon>
        <taxon>malvids</taxon>
        <taxon>Sapindales</taxon>
        <taxon>Sapindaceae</taxon>
        <taxon>Hippocastanoideae</taxon>
        <taxon>Acereae</taxon>
        <taxon>Dipteronia</taxon>
    </lineage>
</organism>
<name>A0AAE0E1R6_9ROSI</name>
<proteinExistence type="predicted"/>
<gene>
    <name evidence="2" type="ORF">Dsin_023077</name>
</gene>
<protein>
    <submittedName>
        <fullName evidence="2">Uncharacterized protein</fullName>
    </submittedName>
</protein>
<evidence type="ECO:0000313" key="3">
    <source>
        <dbReference type="Proteomes" id="UP001281410"/>
    </source>
</evidence>
<comment type="caution">
    <text evidence="2">The sequence shown here is derived from an EMBL/GenBank/DDBJ whole genome shotgun (WGS) entry which is preliminary data.</text>
</comment>
<sequence length="66" mass="6376">MDGDCCIGSERTGPELGRGEEPDSRGPAFGGGGCGACGANLAMNSSALESIPSFSTATLSSSSSSS</sequence>
<evidence type="ECO:0000313" key="2">
    <source>
        <dbReference type="EMBL" id="KAK3199662.1"/>
    </source>
</evidence>
<dbReference type="AlphaFoldDB" id="A0AAE0E1R6"/>
<dbReference type="Proteomes" id="UP001281410">
    <property type="component" value="Unassembled WGS sequence"/>
</dbReference>
<dbReference type="EMBL" id="JANJYJ010000007">
    <property type="protein sequence ID" value="KAK3199662.1"/>
    <property type="molecule type" value="Genomic_DNA"/>
</dbReference>